<reference evidence="3" key="1">
    <citation type="journal article" date="2019" name="Int. J. Syst. Evol. Microbiol.">
        <title>The Global Catalogue of Microorganisms (GCM) 10K type strain sequencing project: providing services to taxonomists for standard genome sequencing and annotation.</title>
        <authorList>
            <consortium name="The Broad Institute Genomics Platform"/>
            <consortium name="The Broad Institute Genome Sequencing Center for Infectious Disease"/>
            <person name="Wu L."/>
            <person name="Ma J."/>
        </authorList>
    </citation>
    <scope>NUCLEOTIDE SEQUENCE [LARGE SCALE GENOMIC DNA]</scope>
    <source>
        <strain evidence="3">KCTC 42662</strain>
    </source>
</reference>
<evidence type="ECO:0000313" key="3">
    <source>
        <dbReference type="Proteomes" id="UP001597545"/>
    </source>
</evidence>
<dbReference type="RefSeq" id="WP_380902367.1">
    <property type="nucleotide sequence ID" value="NZ_JBHUEG010000007.1"/>
</dbReference>
<keyword evidence="1" id="KW-0472">Membrane</keyword>
<keyword evidence="1" id="KW-1133">Transmembrane helix</keyword>
<keyword evidence="1" id="KW-0812">Transmembrane</keyword>
<name>A0ABW5KGR8_9SPHI</name>
<dbReference type="Pfam" id="PF12725">
    <property type="entry name" value="DUF3810"/>
    <property type="match status" value="1"/>
</dbReference>
<dbReference type="EMBL" id="JBHULR010000003">
    <property type="protein sequence ID" value="MFD2547528.1"/>
    <property type="molecule type" value="Genomic_DNA"/>
</dbReference>
<evidence type="ECO:0000256" key="1">
    <source>
        <dbReference type="SAM" id="Phobius"/>
    </source>
</evidence>
<proteinExistence type="predicted"/>
<keyword evidence="3" id="KW-1185">Reference proteome</keyword>
<dbReference type="Proteomes" id="UP001597545">
    <property type="component" value="Unassembled WGS sequence"/>
</dbReference>
<feature type="transmembrane region" description="Helical" evidence="1">
    <location>
        <begin position="15"/>
        <end position="35"/>
    </location>
</feature>
<evidence type="ECO:0000313" key="2">
    <source>
        <dbReference type="EMBL" id="MFD2547528.1"/>
    </source>
</evidence>
<sequence>MRTRANPNSTYERNIRSHLLVLGIGIVLLGLLGWFKRDPLLVEKYYSMSFYPIFSYVSASVFGWVPFSVGDLFYGIFIVVGVVQTGKLLVRLVKRDWKGVSVRGLRFLIVCLGAYLYFYINWGLHYYRIPLQQQLHLPVDRIDRSDYIAVLDRYVSEVNALRSQLDTQQLDVPRARIELEDIMKNNEADFPMLSRTQVHAKEPLSNTLASYLTVTGYLNPFTQEVHVNGKAPKIAYPFTLIHELSHQMGIGFEDECNFIAFLVLREQDSIWYRYAAYYETIQYLLRPLYYEDKSLYQKYVNQLSEEVKNDMKQERLFWTRYRGPIDDLTSMFYGKYLQHNNQPEGLARYSLMNRLVVAWEKTHTR</sequence>
<accession>A0ABW5KGR8</accession>
<comment type="caution">
    <text evidence="2">The sequence shown here is derived from an EMBL/GenBank/DDBJ whole genome shotgun (WGS) entry which is preliminary data.</text>
</comment>
<organism evidence="2 3">
    <name type="scientific">Sphingobacterium suaedae</name>
    <dbReference type="NCBI Taxonomy" id="1686402"/>
    <lineage>
        <taxon>Bacteria</taxon>
        <taxon>Pseudomonadati</taxon>
        <taxon>Bacteroidota</taxon>
        <taxon>Sphingobacteriia</taxon>
        <taxon>Sphingobacteriales</taxon>
        <taxon>Sphingobacteriaceae</taxon>
        <taxon>Sphingobacterium</taxon>
    </lineage>
</organism>
<gene>
    <name evidence="2" type="ORF">ACFSR5_07720</name>
</gene>
<feature type="transmembrane region" description="Helical" evidence="1">
    <location>
        <begin position="105"/>
        <end position="124"/>
    </location>
</feature>
<dbReference type="InterPro" id="IPR024294">
    <property type="entry name" value="DUF3810"/>
</dbReference>
<protein>
    <submittedName>
        <fullName evidence="2">DUF3810 domain-containing protein</fullName>
    </submittedName>
</protein>